<sequence>MLRIITIVFALIYPLLQAQAVEAEVAIIVNPKANLDLSNEDIQKLFLAKQAFLPNGEKATIVAIDSSSELFEEFCAKVVNKGSRQFLSYWSRLVFTGKAAPMVTAPSNQDIKELVAKNSNYIGFISAAELDDTVKAVKTY</sequence>
<dbReference type="OrthoDB" id="5368544at2"/>
<dbReference type="KEGG" id="hch:HCH_06071"/>
<dbReference type="SUPFAM" id="SSF53850">
    <property type="entry name" value="Periplasmic binding protein-like II"/>
    <property type="match status" value="1"/>
</dbReference>
<protein>
    <recommendedName>
        <fullName evidence="4">ABC-type phosphate transport system, periplasmic component</fullName>
    </recommendedName>
</protein>
<organism evidence="2 3">
    <name type="scientific">Hahella chejuensis (strain KCTC 2396)</name>
    <dbReference type="NCBI Taxonomy" id="349521"/>
    <lineage>
        <taxon>Bacteria</taxon>
        <taxon>Pseudomonadati</taxon>
        <taxon>Pseudomonadota</taxon>
        <taxon>Gammaproteobacteria</taxon>
        <taxon>Oceanospirillales</taxon>
        <taxon>Hahellaceae</taxon>
        <taxon>Hahella</taxon>
    </lineage>
</organism>
<dbReference type="EMBL" id="CP000155">
    <property type="protein sequence ID" value="ABC32720.1"/>
    <property type="molecule type" value="Genomic_DNA"/>
</dbReference>
<evidence type="ECO:0000313" key="2">
    <source>
        <dbReference type="EMBL" id="ABC32720.1"/>
    </source>
</evidence>
<evidence type="ECO:0008006" key="4">
    <source>
        <dbReference type="Google" id="ProtNLM"/>
    </source>
</evidence>
<gene>
    <name evidence="2" type="ordered locus">HCH_06071</name>
</gene>
<dbReference type="eggNOG" id="COG0226">
    <property type="taxonomic scope" value="Bacteria"/>
</dbReference>
<dbReference type="RefSeq" id="WP_011399778.1">
    <property type="nucleotide sequence ID" value="NC_007645.1"/>
</dbReference>
<feature type="chain" id="PRO_5004214885" description="ABC-type phosphate transport system, periplasmic component" evidence="1">
    <location>
        <begin position="21"/>
        <end position="140"/>
    </location>
</feature>
<keyword evidence="3" id="KW-1185">Reference proteome</keyword>
<dbReference type="HOGENOM" id="CLU_124904_1_1_6"/>
<dbReference type="Proteomes" id="UP000000238">
    <property type="component" value="Chromosome"/>
</dbReference>
<dbReference type="STRING" id="349521.HCH_06071"/>
<keyword evidence="1" id="KW-0732">Signal</keyword>
<feature type="signal peptide" evidence="1">
    <location>
        <begin position="1"/>
        <end position="20"/>
    </location>
</feature>
<reference evidence="2 3" key="1">
    <citation type="journal article" date="2005" name="Nucleic Acids Res.">
        <title>Genomic blueprint of Hahella chejuensis, a marine microbe producing an algicidal agent.</title>
        <authorList>
            <person name="Jeong H."/>
            <person name="Yim J.H."/>
            <person name="Lee C."/>
            <person name="Choi S.-H."/>
            <person name="Park Y.K."/>
            <person name="Yoon S.H."/>
            <person name="Hur C.-G."/>
            <person name="Kang H.-Y."/>
            <person name="Kim D."/>
            <person name="Lee H.H."/>
            <person name="Park K.H."/>
            <person name="Park S.-H."/>
            <person name="Park H.-S."/>
            <person name="Lee H.K."/>
            <person name="Oh T.K."/>
            <person name="Kim J.F."/>
        </authorList>
    </citation>
    <scope>NUCLEOTIDE SEQUENCE [LARGE SCALE GENOMIC DNA]</scope>
    <source>
        <strain evidence="2 3">KCTC 2396</strain>
    </source>
</reference>
<dbReference type="Gene3D" id="3.40.190.10">
    <property type="entry name" value="Periplasmic binding protein-like II"/>
    <property type="match status" value="1"/>
</dbReference>
<accession>Q2S9F4</accession>
<evidence type="ECO:0000313" key="3">
    <source>
        <dbReference type="Proteomes" id="UP000000238"/>
    </source>
</evidence>
<name>Q2S9F4_HAHCH</name>
<proteinExistence type="predicted"/>
<dbReference type="AlphaFoldDB" id="Q2S9F4"/>
<evidence type="ECO:0000256" key="1">
    <source>
        <dbReference type="SAM" id="SignalP"/>
    </source>
</evidence>